<protein>
    <recommendedName>
        <fullName evidence="5">AsmA domain-containing protein</fullName>
    </recommendedName>
</protein>
<feature type="transmembrane region" description="Helical" evidence="2">
    <location>
        <begin position="90"/>
        <end position="112"/>
    </location>
</feature>
<accession>A0A0K1Q5T0</accession>
<dbReference type="AlphaFoldDB" id="A0A0K1Q5T0"/>
<reference evidence="3 4" key="1">
    <citation type="submission" date="2015-08" db="EMBL/GenBank/DDBJ databases">
        <authorList>
            <person name="Babu N.S."/>
            <person name="Beckwith C.J."/>
            <person name="Beseler K.G."/>
            <person name="Brison A."/>
            <person name="Carone J.V."/>
            <person name="Caskin T.P."/>
            <person name="Diamond M."/>
            <person name="Durham M.E."/>
            <person name="Foxe J.M."/>
            <person name="Go M."/>
            <person name="Henderson B.A."/>
            <person name="Jones I.B."/>
            <person name="McGettigan J.A."/>
            <person name="Micheletti S.J."/>
            <person name="Nasrallah M.E."/>
            <person name="Ortiz D."/>
            <person name="Piller C.R."/>
            <person name="Privatt S.R."/>
            <person name="Schneider S.L."/>
            <person name="Sharp S."/>
            <person name="Smith T.C."/>
            <person name="Stanton J.D."/>
            <person name="Ullery H.E."/>
            <person name="Wilson R.J."/>
            <person name="Serrano M.G."/>
            <person name="Buck G."/>
            <person name="Lee V."/>
            <person name="Wang Y."/>
            <person name="Carvalho R."/>
            <person name="Voegtly L."/>
            <person name="Shi R."/>
            <person name="Duckworth R."/>
            <person name="Johnson A."/>
            <person name="Loviza R."/>
            <person name="Walstead R."/>
            <person name="Shah Z."/>
            <person name="Kiflezghi M."/>
            <person name="Wade K."/>
            <person name="Ball S.L."/>
            <person name="Bradley K.W."/>
            <person name="Asai D.J."/>
            <person name="Bowman C.A."/>
            <person name="Russell D.A."/>
            <person name="Pope W.H."/>
            <person name="Jacobs-Sera D."/>
            <person name="Hendrix R.W."/>
            <person name="Hatfull G.F."/>
        </authorList>
    </citation>
    <scope>NUCLEOTIDE SEQUENCE [LARGE SCALE GENOMIC DNA]</scope>
    <source>
        <strain evidence="3 4">DSM 27648</strain>
    </source>
</reference>
<feature type="region of interest" description="Disordered" evidence="1">
    <location>
        <begin position="1"/>
        <end position="82"/>
    </location>
</feature>
<keyword evidence="2" id="KW-1133">Transmembrane helix</keyword>
<name>A0A0K1Q5T0_9BACT</name>
<keyword evidence="4" id="KW-1185">Reference proteome</keyword>
<evidence type="ECO:0000313" key="3">
    <source>
        <dbReference type="EMBL" id="AKV01093.1"/>
    </source>
</evidence>
<evidence type="ECO:0000256" key="1">
    <source>
        <dbReference type="SAM" id="MobiDB-lite"/>
    </source>
</evidence>
<evidence type="ECO:0008006" key="5">
    <source>
        <dbReference type="Google" id="ProtNLM"/>
    </source>
</evidence>
<proteinExistence type="predicted"/>
<keyword evidence="2" id="KW-0812">Transmembrane</keyword>
<evidence type="ECO:0000313" key="4">
    <source>
        <dbReference type="Proteomes" id="UP000064967"/>
    </source>
</evidence>
<dbReference type="Proteomes" id="UP000064967">
    <property type="component" value="Chromosome"/>
</dbReference>
<organism evidence="3 4">
    <name type="scientific">Labilithrix luteola</name>
    <dbReference type="NCBI Taxonomy" id="1391654"/>
    <lineage>
        <taxon>Bacteria</taxon>
        <taxon>Pseudomonadati</taxon>
        <taxon>Myxococcota</taxon>
        <taxon>Polyangia</taxon>
        <taxon>Polyangiales</taxon>
        <taxon>Labilitrichaceae</taxon>
        <taxon>Labilithrix</taxon>
    </lineage>
</organism>
<dbReference type="EMBL" id="CP012333">
    <property type="protein sequence ID" value="AKV01093.1"/>
    <property type="molecule type" value="Genomic_DNA"/>
</dbReference>
<dbReference type="KEGG" id="llu:AKJ09_07756"/>
<keyword evidence="2" id="KW-0472">Membrane</keyword>
<sequence>MDVRALVARSRSGASEANANEPPPPLDRAPARAPSPRGASSDASHAAQASSVYESSATSFDEPDDPGGPKLELDHRRPTKKAAPPANAALWVKISVAAIALVAVITAVLLLLPRIVRDRAIAAGREAGIELTIDNVGVGFSGISFRGVTARASRIPGVTLEVTEVFASGFTAREVRIQRPEITIEGSAAPVADALARLYEENRSRFAGTPQNPRRLSVVSGHLSWNGIFGDGSRLVAGEMSAELESRGPAPGEEEGRANLGRFEITTKRAVFGPWAATFERSQNTSRARVLFDPPVPDGPHALVVWGVAQTPQLTIRIPRTPLSNLGLRPADLGLPADPTSELDATIESKTTPLGRIESTAHIDLFRARLAGITTPVDVKLEGGLSGIPGKPLDLVRTTAAFGPFVANVTGTVTPYEAGLRLDASFRTLPIACSDLARAEAKKLGPLAATLQEIAHKTGAVRVTGNAQASGIVKYDTKSPDDANVAFTTRETCGLSLFGL</sequence>
<dbReference type="STRING" id="1391654.AKJ09_07756"/>
<gene>
    <name evidence="3" type="ORF">AKJ09_07756</name>
</gene>
<evidence type="ECO:0000256" key="2">
    <source>
        <dbReference type="SAM" id="Phobius"/>
    </source>
</evidence>
<feature type="compositionally biased region" description="Low complexity" evidence="1">
    <location>
        <begin position="31"/>
        <end position="51"/>
    </location>
</feature>